<keyword evidence="2" id="KW-1185">Reference proteome</keyword>
<dbReference type="AlphaFoldDB" id="A0A914PFT4"/>
<dbReference type="Pfam" id="PF00651">
    <property type="entry name" value="BTB"/>
    <property type="match status" value="1"/>
</dbReference>
<protein>
    <submittedName>
        <fullName evidence="3">BTB domain-containing protein</fullName>
    </submittedName>
</protein>
<organism evidence="2 3">
    <name type="scientific">Panagrolaimus davidi</name>
    <dbReference type="NCBI Taxonomy" id="227884"/>
    <lineage>
        <taxon>Eukaryota</taxon>
        <taxon>Metazoa</taxon>
        <taxon>Ecdysozoa</taxon>
        <taxon>Nematoda</taxon>
        <taxon>Chromadorea</taxon>
        <taxon>Rhabditida</taxon>
        <taxon>Tylenchina</taxon>
        <taxon>Panagrolaimomorpha</taxon>
        <taxon>Panagrolaimoidea</taxon>
        <taxon>Panagrolaimidae</taxon>
        <taxon>Panagrolaimus</taxon>
    </lineage>
</organism>
<evidence type="ECO:0000313" key="2">
    <source>
        <dbReference type="Proteomes" id="UP000887578"/>
    </source>
</evidence>
<name>A0A914PFT4_9BILA</name>
<evidence type="ECO:0000259" key="1">
    <source>
        <dbReference type="Pfam" id="PF00651"/>
    </source>
</evidence>
<reference evidence="3" key="1">
    <citation type="submission" date="2022-11" db="UniProtKB">
        <authorList>
            <consortium name="WormBaseParasite"/>
        </authorList>
    </citation>
    <scope>IDENTIFICATION</scope>
</reference>
<sequence>MARFNDEYQKGKVAKIVIFVEVILPAKFFYRSFDLLLHPLNKKICAEYPENFEEDFRFEFLKDSDYTIKCPDGAVPALKMVLNASSKFMHNHFKESKENEFICEHKIDVIKPVILYLHSLCFKMPKSYNLDFVERLLKTIDFFDPEHKSDIKNPIHKSLCQKFAEETPNFDSILQWLRIAVQYRFIHLLDMFCTVIANKHFHKWYDTILSTGDGIQVLRDIVGSEVRLGYRKIISIGYIFFIHLLLK</sequence>
<evidence type="ECO:0000313" key="3">
    <source>
        <dbReference type="WBParaSite" id="PDA_v2.g17118.t1"/>
    </source>
</evidence>
<dbReference type="Proteomes" id="UP000887578">
    <property type="component" value="Unplaced"/>
</dbReference>
<dbReference type="Gene3D" id="3.30.710.10">
    <property type="entry name" value="Potassium Channel Kv1.1, Chain A"/>
    <property type="match status" value="1"/>
</dbReference>
<dbReference type="WBParaSite" id="PDA_v2.g17118.t1">
    <property type="protein sequence ID" value="PDA_v2.g17118.t1"/>
    <property type="gene ID" value="PDA_v2.g17118"/>
</dbReference>
<accession>A0A914PFT4</accession>
<dbReference type="InterPro" id="IPR000210">
    <property type="entry name" value="BTB/POZ_dom"/>
</dbReference>
<feature type="domain" description="BTB" evidence="1">
    <location>
        <begin position="63"/>
        <end position="142"/>
    </location>
</feature>
<dbReference type="InterPro" id="IPR011333">
    <property type="entry name" value="SKP1/BTB/POZ_sf"/>
</dbReference>
<proteinExistence type="predicted"/>